<proteinExistence type="predicted"/>
<dbReference type="EMBL" id="JBAHYK010000224">
    <property type="protein sequence ID" value="KAL0576424.1"/>
    <property type="molecule type" value="Genomic_DNA"/>
</dbReference>
<accession>A0ABR3FM20</accession>
<protein>
    <submittedName>
        <fullName evidence="1">Uncharacterized protein</fullName>
    </submittedName>
</protein>
<organism evidence="1 2">
    <name type="scientific">Marasmius crinis-equi</name>
    <dbReference type="NCBI Taxonomy" id="585013"/>
    <lineage>
        <taxon>Eukaryota</taxon>
        <taxon>Fungi</taxon>
        <taxon>Dikarya</taxon>
        <taxon>Basidiomycota</taxon>
        <taxon>Agaricomycotina</taxon>
        <taxon>Agaricomycetes</taxon>
        <taxon>Agaricomycetidae</taxon>
        <taxon>Agaricales</taxon>
        <taxon>Marasmiineae</taxon>
        <taxon>Marasmiaceae</taxon>
        <taxon>Marasmius</taxon>
    </lineage>
</organism>
<name>A0ABR3FM20_9AGAR</name>
<sequence length="192" mass="22030">MDPSSSPLFQANYVHTLNRDKNPTTYDDCMRKVPLDQIRPELLQKEGELVRAFSAGIWSGPGYTLQRLILHKACYCDQTKDQLWTPEQLEQSTYEVGTQVTDHYEVLERTPNSIILRCGDSPHNDDSRALDGVFELAAEVKREEGVAEFHLRLVAWSGQGKSDQPPMGSFVQWLHQQYDKVFMETGLWNVKK</sequence>
<reference evidence="1 2" key="1">
    <citation type="submission" date="2024-02" db="EMBL/GenBank/DDBJ databases">
        <title>A draft genome for the cacao thread blight pathogen Marasmius crinis-equi.</title>
        <authorList>
            <person name="Cohen S.P."/>
            <person name="Baruah I.K."/>
            <person name="Amoako-Attah I."/>
            <person name="Bukari Y."/>
            <person name="Meinhardt L.W."/>
            <person name="Bailey B.A."/>
        </authorList>
    </citation>
    <scope>NUCLEOTIDE SEQUENCE [LARGE SCALE GENOMIC DNA]</scope>
    <source>
        <strain evidence="1 2">GH-76</strain>
    </source>
</reference>
<comment type="caution">
    <text evidence="1">The sequence shown here is derived from an EMBL/GenBank/DDBJ whole genome shotgun (WGS) entry which is preliminary data.</text>
</comment>
<dbReference type="Proteomes" id="UP001465976">
    <property type="component" value="Unassembled WGS sequence"/>
</dbReference>
<evidence type="ECO:0000313" key="2">
    <source>
        <dbReference type="Proteomes" id="UP001465976"/>
    </source>
</evidence>
<keyword evidence="2" id="KW-1185">Reference proteome</keyword>
<gene>
    <name evidence="1" type="ORF">V5O48_005560</name>
</gene>
<evidence type="ECO:0000313" key="1">
    <source>
        <dbReference type="EMBL" id="KAL0576424.1"/>
    </source>
</evidence>